<dbReference type="CDD" id="cd03419">
    <property type="entry name" value="GRX_GRXh_1_2_like"/>
    <property type="match status" value="1"/>
</dbReference>
<accession>A0A1D6JNU6</accession>
<dbReference type="SMR" id="A0A1D6JNU6"/>
<comment type="subcellular location">
    <subcellularLocation>
        <location evidence="2">Cytoplasm</location>
    </subcellularLocation>
</comment>
<feature type="domain" description="Glutaredoxin" evidence="8">
    <location>
        <begin position="13"/>
        <end position="77"/>
    </location>
</feature>
<evidence type="ECO:0000256" key="2">
    <source>
        <dbReference type="ARBA" id="ARBA00004496"/>
    </source>
</evidence>
<keyword evidence="4" id="KW-0813">Transport</keyword>
<dbReference type="FunFam" id="3.40.30.10:FF:000028">
    <property type="entry name" value="Glutaredoxin family protein"/>
    <property type="match status" value="1"/>
</dbReference>
<dbReference type="OMA" id="ASSCCMC"/>
<dbReference type="EnsemblPlants" id="Zm00001eb004060_T001">
    <property type="protein sequence ID" value="Zm00001eb004060_P001"/>
    <property type="gene ID" value="Zm00001eb004060"/>
</dbReference>
<keyword evidence="6" id="KW-0249">Electron transport</keyword>
<dbReference type="IntAct" id="A0A1D6JNU6">
    <property type="interactions" value="1"/>
</dbReference>
<sequence length="104" mass="11287">MDRVTKLASQRAVVIFSASSCCMCHTVTRLFRELGVNPTVVELDEDPSWGKEMEKALARLLGRSPAVPAVFIGGRLVGSTDKVMSLHLSGNLDTMLRNAGALWV</sequence>
<keyword evidence="7" id="KW-0676">Redox-active center</keyword>
<evidence type="ECO:0000256" key="6">
    <source>
        <dbReference type="ARBA" id="ARBA00022982"/>
    </source>
</evidence>
<dbReference type="InterPro" id="IPR011905">
    <property type="entry name" value="GlrX-like_pln_2"/>
</dbReference>
<evidence type="ECO:0000256" key="5">
    <source>
        <dbReference type="ARBA" id="ARBA00022490"/>
    </source>
</evidence>
<dbReference type="NCBIfam" id="TIGR02189">
    <property type="entry name" value="GlrX-like_plant"/>
    <property type="match status" value="1"/>
</dbReference>
<comment type="similarity">
    <text evidence="3">Belongs to the glutaredoxin family. CC-type subfamily.</text>
</comment>
<dbReference type="ExpressionAtlas" id="A0A1D6JNU6">
    <property type="expression patterns" value="baseline and differential"/>
</dbReference>
<dbReference type="InterPro" id="IPR002109">
    <property type="entry name" value="Glutaredoxin"/>
</dbReference>
<reference evidence="9 11" key="1">
    <citation type="submission" date="2015-12" db="EMBL/GenBank/DDBJ databases">
        <title>Update maize B73 reference genome by single molecule sequencing technologies.</title>
        <authorList>
            <consortium name="Maize Genome Sequencing Project"/>
            <person name="Ware D."/>
        </authorList>
    </citation>
    <scope>NUCLEOTIDE SEQUENCE [LARGE SCALE GENOMIC DNA]</scope>
    <source>
        <strain evidence="11">cv. B73</strain>
        <tissue evidence="9">Seedling</tissue>
    </source>
</reference>
<accession>A0A317Y7I1</accession>
<dbReference type="STRING" id="4577.A0A1D6JNU6"/>
<dbReference type="GO" id="GO:0005737">
    <property type="term" value="C:cytoplasm"/>
    <property type="evidence" value="ECO:0007669"/>
    <property type="project" value="UniProtKB-SubCell"/>
</dbReference>
<evidence type="ECO:0000313" key="9">
    <source>
        <dbReference type="EMBL" id="ONL93699.1"/>
    </source>
</evidence>
<evidence type="ECO:0000313" key="10">
    <source>
        <dbReference type="EnsemblPlants" id="Zm00001eb004060_P001"/>
    </source>
</evidence>
<proteinExistence type="inferred from homology"/>
<organism evidence="9">
    <name type="scientific">Zea mays</name>
    <name type="common">Maize</name>
    <dbReference type="NCBI Taxonomy" id="4577"/>
    <lineage>
        <taxon>Eukaryota</taxon>
        <taxon>Viridiplantae</taxon>
        <taxon>Streptophyta</taxon>
        <taxon>Embryophyta</taxon>
        <taxon>Tracheophyta</taxon>
        <taxon>Spermatophyta</taxon>
        <taxon>Magnoliopsida</taxon>
        <taxon>Liliopsida</taxon>
        <taxon>Poales</taxon>
        <taxon>Poaceae</taxon>
        <taxon>PACMAD clade</taxon>
        <taxon>Panicoideae</taxon>
        <taxon>Andropogonodae</taxon>
        <taxon>Andropogoneae</taxon>
        <taxon>Tripsacinae</taxon>
        <taxon>Zea</taxon>
    </lineage>
</organism>
<keyword evidence="11" id="KW-1185">Reference proteome</keyword>
<dbReference type="SUPFAM" id="SSF52833">
    <property type="entry name" value="Thioredoxin-like"/>
    <property type="match status" value="1"/>
</dbReference>
<name>A0A1D6JNU6_MAIZE</name>
<dbReference type="Gramene" id="Zm00001eb004060_T001">
    <property type="protein sequence ID" value="Zm00001eb004060_P001"/>
    <property type="gene ID" value="Zm00001eb004060"/>
</dbReference>
<gene>
    <name evidence="9" type="ORF">ZEAMMB73_Zm00001d027695</name>
</gene>
<evidence type="ECO:0000256" key="7">
    <source>
        <dbReference type="ARBA" id="ARBA00023284"/>
    </source>
</evidence>
<dbReference type="Gene3D" id="3.40.30.10">
    <property type="entry name" value="Glutaredoxin"/>
    <property type="match status" value="1"/>
</dbReference>
<reference evidence="10" key="2">
    <citation type="submission" date="2019-07" db="EMBL/GenBank/DDBJ databases">
        <authorList>
            <person name="Seetharam A."/>
            <person name="Woodhouse M."/>
            <person name="Cannon E."/>
        </authorList>
    </citation>
    <scope>NUCLEOTIDE SEQUENCE [LARGE SCALE GENOMIC DNA]</scope>
    <source>
        <strain evidence="10">cv. B73</strain>
    </source>
</reference>
<dbReference type="InterPro" id="IPR036249">
    <property type="entry name" value="Thioredoxin-like_sf"/>
</dbReference>
<dbReference type="PROSITE" id="PS51354">
    <property type="entry name" value="GLUTAREDOXIN_2"/>
    <property type="match status" value="1"/>
</dbReference>
<comment type="function">
    <text evidence="1">Has a glutathione-disulfide oxidoreductase activity in the presence of NADPH and glutathione reductase. Reduces low molecular weight disulfides and proteins.</text>
</comment>
<protein>
    <submittedName>
        <fullName evidence="9">Glutaredoxin-C13</fullName>
    </submittedName>
</protein>
<dbReference type="Proteomes" id="UP000007305">
    <property type="component" value="Chromosome 1"/>
</dbReference>
<dbReference type="EMBL" id="CM007647">
    <property type="protein sequence ID" value="ONL93699.1"/>
    <property type="molecule type" value="Genomic_DNA"/>
</dbReference>
<dbReference type="PANTHER" id="PTHR10168">
    <property type="entry name" value="GLUTAREDOXIN"/>
    <property type="match status" value="1"/>
</dbReference>
<evidence type="ECO:0000259" key="8">
    <source>
        <dbReference type="Pfam" id="PF00462"/>
    </source>
</evidence>
<evidence type="ECO:0000256" key="1">
    <source>
        <dbReference type="ARBA" id="ARBA00002549"/>
    </source>
</evidence>
<reference evidence="10" key="3">
    <citation type="submission" date="2021-05" db="UniProtKB">
        <authorList>
            <consortium name="EnsemblPlants"/>
        </authorList>
    </citation>
    <scope>IDENTIFICATION</scope>
    <source>
        <strain evidence="10">cv. B73</strain>
    </source>
</reference>
<evidence type="ECO:0000256" key="3">
    <source>
        <dbReference type="ARBA" id="ARBA00007568"/>
    </source>
</evidence>
<dbReference type="PaxDb" id="4577-GRMZM2G413315_P01"/>
<evidence type="ECO:0000313" key="11">
    <source>
        <dbReference type="Proteomes" id="UP000007305"/>
    </source>
</evidence>
<keyword evidence="5" id="KW-0963">Cytoplasm</keyword>
<evidence type="ECO:0000256" key="4">
    <source>
        <dbReference type="ARBA" id="ARBA00022448"/>
    </source>
</evidence>
<dbReference type="eggNOG" id="KOG1752">
    <property type="taxonomic scope" value="Eukaryota"/>
</dbReference>
<dbReference type="Pfam" id="PF00462">
    <property type="entry name" value="Glutaredoxin"/>
    <property type="match status" value="1"/>
</dbReference>
<dbReference type="AlphaFoldDB" id="A0A1D6JNU6"/>